<accession>X6NXA0</accession>
<gene>
    <name evidence="2" type="ORF">RFI_06670</name>
</gene>
<evidence type="ECO:0000313" key="2">
    <source>
        <dbReference type="EMBL" id="ETO30449.1"/>
    </source>
</evidence>
<evidence type="ECO:0000313" key="3">
    <source>
        <dbReference type="Proteomes" id="UP000023152"/>
    </source>
</evidence>
<organism evidence="2 3">
    <name type="scientific">Reticulomyxa filosa</name>
    <dbReference type="NCBI Taxonomy" id="46433"/>
    <lineage>
        <taxon>Eukaryota</taxon>
        <taxon>Sar</taxon>
        <taxon>Rhizaria</taxon>
        <taxon>Retaria</taxon>
        <taxon>Foraminifera</taxon>
        <taxon>Monothalamids</taxon>
        <taxon>Reticulomyxidae</taxon>
        <taxon>Reticulomyxa</taxon>
    </lineage>
</organism>
<dbReference type="AlphaFoldDB" id="X6NXA0"/>
<feature type="region of interest" description="Disordered" evidence="1">
    <location>
        <begin position="92"/>
        <end position="121"/>
    </location>
</feature>
<proteinExistence type="predicted"/>
<feature type="compositionally biased region" description="Basic and acidic residues" evidence="1">
    <location>
        <begin position="109"/>
        <end position="121"/>
    </location>
</feature>
<evidence type="ECO:0000256" key="1">
    <source>
        <dbReference type="SAM" id="MobiDB-lite"/>
    </source>
</evidence>
<keyword evidence="3" id="KW-1185">Reference proteome</keyword>
<comment type="caution">
    <text evidence="2">The sequence shown here is derived from an EMBL/GenBank/DDBJ whole genome shotgun (WGS) entry which is preliminary data.</text>
</comment>
<protein>
    <submittedName>
        <fullName evidence="2">Uncharacterized protein</fullName>
    </submittedName>
</protein>
<dbReference type="EMBL" id="ASPP01005465">
    <property type="protein sequence ID" value="ETO30449.1"/>
    <property type="molecule type" value="Genomic_DNA"/>
</dbReference>
<reference evidence="2 3" key="1">
    <citation type="journal article" date="2013" name="Curr. Biol.">
        <title>The Genome of the Foraminiferan Reticulomyxa filosa.</title>
        <authorList>
            <person name="Glockner G."/>
            <person name="Hulsmann N."/>
            <person name="Schleicher M."/>
            <person name="Noegel A.A."/>
            <person name="Eichinger L."/>
            <person name="Gallinger C."/>
            <person name="Pawlowski J."/>
            <person name="Sierra R."/>
            <person name="Euteneuer U."/>
            <person name="Pillet L."/>
            <person name="Moustafa A."/>
            <person name="Platzer M."/>
            <person name="Groth M."/>
            <person name="Szafranski K."/>
            <person name="Schliwa M."/>
        </authorList>
    </citation>
    <scope>NUCLEOTIDE SEQUENCE [LARGE SCALE GENOMIC DNA]</scope>
</reference>
<name>X6NXA0_RETFI</name>
<dbReference type="Proteomes" id="UP000023152">
    <property type="component" value="Unassembled WGS sequence"/>
</dbReference>
<sequence>MPRDVKPSNTHNPYHGFLYKEQTRNDCIPVCESCQQRLMLEDVFFQCPKCGPNEIIRVVRGGRLKNVVKNPEGGSTICVECIVRLCVNHSSHPDPDEENAEMITPPQTNKDETDQPHEHEHENNQAMGQHVFFLLFLVYIQFKENVAPDCGKKQI</sequence>